<dbReference type="GO" id="GO:0005634">
    <property type="term" value="C:nucleus"/>
    <property type="evidence" value="ECO:0007669"/>
    <property type="project" value="UniProtKB-SubCell"/>
</dbReference>
<dbReference type="GO" id="GO:0003677">
    <property type="term" value="F:DNA binding"/>
    <property type="evidence" value="ECO:0007669"/>
    <property type="project" value="InterPro"/>
</dbReference>
<dbReference type="Gene3D" id="3.30.40.10">
    <property type="entry name" value="Zinc/RING finger domain, C3HC4 (zinc finger)"/>
    <property type="match status" value="1"/>
</dbReference>
<dbReference type="GO" id="GO:0008270">
    <property type="term" value="F:zinc ion binding"/>
    <property type="evidence" value="ECO:0007669"/>
    <property type="project" value="UniProtKB-KW"/>
</dbReference>
<evidence type="ECO:0000256" key="2">
    <source>
        <dbReference type="ARBA" id="ARBA00022723"/>
    </source>
</evidence>
<feature type="compositionally biased region" description="Basic and acidic residues" evidence="7">
    <location>
        <begin position="341"/>
        <end position="356"/>
    </location>
</feature>
<organism evidence="9 10">
    <name type="scientific">Parasponia andersonii</name>
    <name type="common">Sponia andersonii</name>
    <dbReference type="NCBI Taxonomy" id="3476"/>
    <lineage>
        <taxon>Eukaryota</taxon>
        <taxon>Viridiplantae</taxon>
        <taxon>Streptophyta</taxon>
        <taxon>Embryophyta</taxon>
        <taxon>Tracheophyta</taxon>
        <taxon>Spermatophyta</taxon>
        <taxon>Magnoliopsida</taxon>
        <taxon>eudicotyledons</taxon>
        <taxon>Gunneridae</taxon>
        <taxon>Pentapetalae</taxon>
        <taxon>rosids</taxon>
        <taxon>fabids</taxon>
        <taxon>Rosales</taxon>
        <taxon>Cannabaceae</taxon>
        <taxon>Parasponia</taxon>
    </lineage>
</organism>
<feature type="region of interest" description="Disordered" evidence="7">
    <location>
        <begin position="149"/>
        <end position="172"/>
    </location>
</feature>
<dbReference type="SMART" id="SM00249">
    <property type="entry name" value="PHD"/>
    <property type="match status" value="2"/>
</dbReference>
<dbReference type="Proteomes" id="UP000237105">
    <property type="component" value="Unassembled WGS sequence"/>
</dbReference>
<proteinExistence type="predicted"/>
<evidence type="ECO:0000256" key="7">
    <source>
        <dbReference type="SAM" id="MobiDB-lite"/>
    </source>
</evidence>
<keyword evidence="3 6" id="KW-0863">Zinc-finger</keyword>
<dbReference type="InterPro" id="IPR056511">
    <property type="entry name" value="IDM1_C"/>
</dbReference>
<dbReference type="InterPro" id="IPR011011">
    <property type="entry name" value="Znf_FYVE_PHD"/>
</dbReference>
<keyword evidence="10" id="KW-1185">Reference proteome</keyword>
<evidence type="ECO:0000256" key="1">
    <source>
        <dbReference type="ARBA" id="ARBA00004123"/>
    </source>
</evidence>
<dbReference type="InterPro" id="IPR013083">
    <property type="entry name" value="Znf_RING/FYVE/PHD"/>
</dbReference>
<dbReference type="InterPro" id="IPR016181">
    <property type="entry name" value="Acyl_CoA_acyltransferase"/>
</dbReference>
<reference evidence="10" key="1">
    <citation type="submission" date="2016-06" db="EMBL/GenBank/DDBJ databases">
        <title>Parallel loss of symbiosis genes in relatives of nitrogen-fixing non-legume Parasponia.</title>
        <authorList>
            <person name="Van Velzen R."/>
            <person name="Holmer R."/>
            <person name="Bu F."/>
            <person name="Rutten L."/>
            <person name="Van Zeijl A."/>
            <person name="Liu W."/>
            <person name="Santuari L."/>
            <person name="Cao Q."/>
            <person name="Sharma T."/>
            <person name="Shen D."/>
            <person name="Roswanjaya Y."/>
            <person name="Wardhani T."/>
            <person name="Kalhor M.S."/>
            <person name="Jansen J."/>
            <person name="Van den Hoogen J."/>
            <person name="Gungor B."/>
            <person name="Hartog M."/>
            <person name="Hontelez J."/>
            <person name="Verver J."/>
            <person name="Yang W.-C."/>
            <person name="Schijlen E."/>
            <person name="Repin R."/>
            <person name="Schilthuizen M."/>
            <person name="Schranz E."/>
            <person name="Heidstra R."/>
            <person name="Miyata K."/>
            <person name="Fedorova E."/>
            <person name="Kohlen W."/>
            <person name="Bisseling T."/>
            <person name="Smit S."/>
            <person name="Geurts R."/>
        </authorList>
    </citation>
    <scope>NUCLEOTIDE SEQUENCE [LARGE SCALE GENOMIC DNA]</scope>
    <source>
        <strain evidence="10">cv. WU1-14</strain>
    </source>
</reference>
<evidence type="ECO:0000256" key="6">
    <source>
        <dbReference type="PROSITE-ProRule" id="PRU00146"/>
    </source>
</evidence>
<accession>A0A2P5C2K0</accession>
<evidence type="ECO:0000256" key="4">
    <source>
        <dbReference type="ARBA" id="ARBA00022833"/>
    </source>
</evidence>
<dbReference type="SMART" id="SM00384">
    <property type="entry name" value="AT_hook"/>
    <property type="match status" value="7"/>
</dbReference>
<dbReference type="Pfam" id="PF16135">
    <property type="entry name" value="TDBD"/>
    <property type="match status" value="1"/>
</dbReference>
<dbReference type="Pfam" id="PF00628">
    <property type="entry name" value="PHD"/>
    <property type="match status" value="1"/>
</dbReference>
<dbReference type="SUPFAM" id="SSF55729">
    <property type="entry name" value="Acyl-CoA N-acyltransferases (Nat)"/>
    <property type="match status" value="1"/>
</dbReference>
<dbReference type="PANTHER" id="PTHR46309:SF1">
    <property type="entry name" value="PHD FINGER PROTEIN 12"/>
    <property type="match status" value="1"/>
</dbReference>
<dbReference type="STRING" id="3476.A0A2P5C2K0"/>
<protein>
    <submittedName>
        <fullName evidence="9">Protein OBERON</fullName>
    </submittedName>
</protein>
<keyword evidence="5" id="KW-0539">Nucleus</keyword>
<dbReference type="InterPro" id="IPR019787">
    <property type="entry name" value="Znf_PHD-finger"/>
</dbReference>
<dbReference type="InterPro" id="IPR032308">
    <property type="entry name" value="TDBD"/>
</dbReference>
<dbReference type="OrthoDB" id="429143at2759"/>
<evidence type="ECO:0000313" key="9">
    <source>
        <dbReference type="EMBL" id="PON55245.1"/>
    </source>
</evidence>
<dbReference type="PROSITE" id="PS50016">
    <property type="entry name" value="ZF_PHD_2"/>
    <property type="match status" value="1"/>
</dbReference>
<feature type="domain" description="PHD-type" evidence="8">
    <location>
        <begin position="744"/>
        <end position="789"/>
    </location>
</feature>
<dbReference type="Pfam" id="PF22970">
    <property type="entry name" value="DUF7028"/>
    <property type="match status" value="1"/>
</dbReference>
<dbReference type="InterPro" id="IPR017956">
    <property type="entry name" value="AT_hook_DNA-bd_motif"/>
</dbReference>
<dbReference type="GO" id="GO:0006357">
    <property type="term" value="P:regulation of transcription by RNA polymerase II"/>
    <property type="evidence" value="ECO:0007669"/>
    <property type="project" value="TreeGrafter"/>
</dbReference>
<name>A0A2P5C2K0_PARAD</name>
<evidence type="ECO:0000259" key="8">
    <source>
        <dbReference type="PROSITE" id="PS50016"/>
    </source>
</evidence>
<sequence>MKEGLRSGKLYAKAENSKISLNQVAVEGRVHEENHVGFESGGEKDINLVLSGTELQRESLGLKFEKKCDELSGEVLKESGGVVGDEDRCEKVEEVVDNGWKRKRLDGGADICNGVVWRKKLKEEQLSDEVHVGRRVLRSSSVLTDEGDKLKTEDVLDQESRGGNKSEKKWGEEKEVKEVTCEQLASEVGKQSARKRGRPPLVKRVECDANGLKKLKGKRGRPRKVEKEEHYQLALDGGLRKKLKRKRGRPLKGQESSKPLQLKLGRPRKLQESPGVLKLKLGRPPKIQERNGALKLKLGRPRKVEKQDNKASVSDGRLKKLKGKRGRPPKVQLSNEVLKGGVDEEREVGADDKRQPVDSILQSSQQERVKPNLLAHLSCQEMMQNEEELDVKSFSLAKKNKVGADLETKETEASSGKRTKKDSIREGKIKKKDRELEPARSVVKQSVREKIIELLLSAGWTIEHRPRAGRAYADAVYVSPDGKTHWSVTLAYRKLKKHYEDGDGDSKFYKAGFKFIPIPNEELSILKRVILKKREGKKKLKPMEGKSSNKIDDRIIGKTKYQKKLVGKSQKGRPKGKSLPHDQKNLAGRQHKGMPIFVRDHNRKKTQTGKQRTLLVRNAVDDADLDSDGYIPYAGKRTVLSWMIDMGTVSLNGKVHYMNQRKTRPLLEGRITRDGILCDCCSETFTISKFETHAGSKLCEPFNSICLESGTPLLQCLLDSWNQQQESECKGFHSVDVNGEDPNDDTCGICGDGGDLFCCDGCPSTFHQSCLDIQKFPSGDWHCVYCTCKFCGMPGGRDCQENDNGDLVASEFITCRLCEEKFHRLCSSSKDAGYDHSRSSSFCGKKCQQLFKKLKTLLGVKHDLEEGFSWTLVHRSDVGPSTVCDISQECDVSQKIESNSKLAVALSIMDECFLPMVDHRSGINLIHNIVYNFGSNFNRLNYSGFFTAILERGDEIVCAASIRIHGDQLAEMPFIGTRYMYRRQGMCRRLLCAIESVLCSLDVERLVIPAISELTGTWTSVFGFRPLEVSHKQQMKNINMLVFPGIQMLQKPLLETENAEENLTVVEGPSSRELEHQTKEEVFCKTDETCTKGCVPKISSEANMANGANLNESALESSLQLPDGSLNNTDRRCLVEFCMAHDSSEGENKSIVRSSGSICGLWEQTAEISDCQNAVCGSSTLVIDQKGVELGRQSNQCGISEEDSEILVLPCTKPEATKAWRSVLCASKEDNESADCQVEVEDPTVTENLNCHEGYRSAGINTSDPTEKTVLPELEVSVENIVCHDSRTRIEIANGNRDFKCHHHEHCLEEKMIGSREMQNDIAAIMRKSLKLDEKYSRSPVCSVSQNLDTSKVSVGAVQPILNQQAEGDSKDGRTLLPVDHSYSDLDSRILLPVDRSYSDLQSNGLKSHGVLVSAPVDSNCDPSCASYVDSNGLCKSKEVISGSLGVMVDAIKD</sequence>
<dbReference type="InterPro" id="IPR042163">
    <property type="entry name" value="PHF12"/>
</dbReference>
<feature type="compositionally biased region" description="Basic residues" evidence="7">
    <location>
        <begin position="240"/>
        <end position="250"/>
    </location>
</feature>
<feature type="region of interest" description="Disordered" evidence="7">
    <location>
        <begin position="185"/>
        <end position="367"/>
    </location>
</feature>
<evidence type="ECO:0000256" key="5">
    <source>
        <dbReference type="ARBA" id="ARBA00023242"/>
    </source>
</evidence>
<dbReference type="InterPro" id="IPR001965">
    <property type="entry name" value="Znf_PHD"/>
</dbReference>
<keyword evidence="2" id="KW-0479">Metal-binding</keyword>
<dbReference type="SUPFAM" id="SSF57903">
    <property type="entry name" value="FYVE/PHD zinc finger"/>
    <property type="match status" value="1"/>
</dbReference>
<feature type="compositionally biased region" description="Basic residues" evidence="7">
    <location>
        <begin position="561"/>
        <end position="578"/>
    </location>
</feature>
<evidence type="ECO:0000256" key="3">
    <source>
        <dbReference type="ARBA" id="ARBA00022771"/>
    </source>
</evidence>
<evidence type="ECO:0000313" key="10">
    <source>
        <dbReference type="Proteomes" id="UP000237105"/>
    </source>
</evidence>
<dbReference type="EMBL" id="JXTB01000185">
    <property type="protein sequence ID" value="PON55245.1"/>
    <property type="molecule type" value="Genomic_DNA"/>
</dbReference>
<feature type="region of interest" description="Disordered" evidence="7">
    <location>
        <begin position="406"/>
        <end position="436"/>
    </location>
</feature>
<comment type="subcellular location">
    <subcellularLocation>
        <location evidence="1">Nucleus</location>
    </subcellularLocation>
</comment>
<dbReference type="GO" id="GO:0003714">
    <property type="term" value="F:transcription corepressor activity"/>
    <property type="evidence" value="ECO:0007669"/>
    <property type="project" value="InterPro"/>
</dbReference>
<dbReference type="Pfam" id="PF23209">
    <property type="entry name" value="IDM1_C"/>
    <property type="match status" value="1"/>
</dbReference>
<keyword evidence="4" id="KW-0862">Zinc</keyword>
<dbReference type="InterPro" id="IPR054292">
    <property type="entry name" value="DUF7028"/>
</dbReference>
<comment type="caution">
    <text evidence="9">The sequence shown here is derived from an EMBL/GenBank/DDBJ whole genome shotgun (WGS) entry which is preliminary data.</text>
</comment>
<feature type="compositionally biased region" description="Basic and acidic residues" evidence="7">
    <location>
        <begin position="421"/>
        <end position="436"/>
    </location>
</feature>
<feature type="region of interest" description="Disordered" evidence="7">
    <location>
        <begin position="561"/>
        <end position="610"/>
    </location>
</feature>
<dbReference type="PANTHER" id="PTHR46309">
    <property type="entry name" value="PHD FINGER PROTEIN 12"/>
    <property type="match status" value="1"/>
</dbReference>
<feature type="compositionally biased region" description="Basic residues" evidence="7">
    <location>
        <begin position="213"/>
        <end position="222"/>
    </location>
</feature>
<gene>
    <name evidence="9" type="ORF">PanWU01x14_189340</name>
</gene>
<feature type="compositionally biased region" description="Basic residues" evidence="7">
    <location>
        <begin position="319"/>
        <end position="328"/>
    </location>
</feature>